<feature type="compositionally biased region" description="Basic and acidic residues" evidence="1">
    <location>
        <begin position="41"/>
        <end position="52"/>
    </location>
</feature>
<feature type="transmembrane region" description="Helical" evidence="2">
    <location>
        <begin position="108"/>
        <end position="125"/>
    </location>
</feature>
<keyword evidence="2" id="KW-0812">Transmembrane</keyword>
<dbReference type="EMBL" id="AZGA01000002">
    <property type="protein sequence ID" value="KRM36736.1"/>
    <property type="molecule type" value="Genomic_DNA"/>
</dbReference>
<organism evidence="3 4">
    <name type="scientific">Agrilactobacillus composti DSM 18527 = JCM 14202</name>
    <dbReference type="NCBI Taxonomy" id="1423734"/>
    <lineage>
        <taxon>Bacteria</taxon>
        <taxon>Bacillati</taxon>
        <taxon>Bacillota</taxon>
        <taxon>Bacilli</taxon>
        <taxon>Lactobacillales</taxon>
        <taxon>Lactobacillaceae</taxon>
        <taxon>Agrilactobacillus</taxon>
    </lineage>
</organism>
<feature type="region of interest" description="Disordered" evidence="1">
    <location>
        <begin position="19"/>
        <end position="52"/>
    </location>
</feature>
<keyword evidence="2" id="KW-0472">Membrane</keyword>
<sequence>MNFWDNLDVQFKSGAGEMDHYEDNTQHTSTQDAQQQAQVGEQERGQVDAEAQERAQTVAAKQDKDAKTYWIVVTGINLYLYYLGLNQVVFCILSGLLADHLHLFKWRYIFLSLFFQFIVLTFWNVF</sequence>
<gene>
    <name evidence="3" type="ORF">FC83_GL002611</name>
</gene>
<protein>
    <submittedName>
        <fullName evidence="3">Uncharacterized protein</fullName>
    </submittedName>
</protein>
<dbReference type="Proteomes" id="UP000051236">
    <property type="component" value="Unassembled WGS sequence"/>
</dbReference>
<feature type="transmembrane region" description="Helical" evidence="2">
    <location>
        <begin position="79"/>
        <end position="96"/>
    </location>
</feature>
<reference evidence="3 4" key="1">
    <citation type="journal article" date="2015" name="Genome Announc.">
        <title>Expanding the biotechnology potential of lactobacilli through comparative genomics of 213 strains and associated genera.</title>
        <authorList>
            <person name="Sun Z."/>
            <person name="Harris H.M."/>
            <person name="McCann A."/>
            <person name="Guo C."/>
            <person name="Argimon S."/>
            <person name="Zhang W."/>
            <person name="Yang X."/>
            <person name="Jeffery I.B."/>
            <person name="Cooney J.C."/>
            <person name="Kagawa T.F."/>
            <person name="Liu W."/>
            <person name="Song Y."/>
            <person name="Salvetti E."/>
            <person name="Wrobel A."/>
            <person name="Rasinkangas P."/>
            <person name="Parkhill J."/>
            <person name="Rea M.C."/>
            <person name="O'Sullivan O."/>
            <person name="Ritari J."/>
            <person name="Douillard F.P."/>
            <person name="Paul Ross R."/>
            <person name="Yang R."/>
            <person name="Briner A.E."/>
            <person name="Felis G.E."/>
            <person name="de Vos W.M."/>
            <person name="Barrangou R."/>
            <person name="Klaenhammer T.R."/>
            <person name="Caufield P.W."/>
            <person name="Cui Y."/>
            <person name="Zhang H."/>
            <person name="O'Toole P.W."/>
        </authorList>
    </citation>
    <scope>NUCLEOTIDE SEQUENCE [LARGE SCALE GENOMIC DNA]</scope>
    <source>
        <strain evidence="3 4">DSM 18527</strain>
    </source>
</reference>
<keyword evidence="2" id="KW-1133">Transmembrane helix</keyword>
<name>X0PHT7_9LACO</name>
<comment type="caution">
    <text evidence="3">The sequence shown here is derived from an EMBL/GenBank/DDBJ whole genome shotgun (WGS) entry which is preliminary data.</text>
</comment>
<accession>X0PHT7</accession>
<feature type="compositionally biased region" description="Low complexity" evidence="1">
    <location>
        <begin position="31"/>
        <end position="40"/>
    </location>
</feature>
<dbReference type="AlphaFoldDB" id="X0PHT7"/>
<evidence type="ECO:0000313" key="4">
    <source>
        <dbReference type="Proteomes" id="UP000051236"/>
    </source>
</evidence>
<dbReference type="STRING" id="1423734.FC83_GL002611"/>
<evidence type="ECO:0000313" key="3">
    <source>
        <dbReference type="EMBL" id="KRM36736.1"/>
    </source>
</evidence>
<dbReference type="PATRIC" id="fig|1423734.3.peg.2647"/>
<evidence type="ECO:0000256" key="2">
    <source>
        <dbReference type="SAM" id="Phobius"/>
    </source>
</evidence>
<keyword evidence="4" id="KW-1185">Reference proteome</keyword>
<proteinExistence type="predicted"/>
<evidence type="ECO:0000256" key="1">
    <source>
        <dbReference type="SAM" id="MobiDB-lite"/>
    </source>
</evidence>